<organism evidence="2 3">
    <name type="scientific">Collibacillus ludicampi</name>
    <dbReference type="NCBI Taxonomy" id="2771369"/>
    <lineage>
        <taxon>Bacteria</taxon>
        <taxon>Bacillati</taxon>
        <taxon>Bacillota</taxon>
        <taxon>Bacilli</taxon>
        <taxon>Bacillales</taxon>
        <taxon>Alicyclobacillaceae</taxon>
        <taxon>Collibacillus</taxon>
    </lineage>
</organism>
<evidence type="ECO:0000256" key="1">
    <source>
        <dbReference type="SAM" id="Phobius"/>
    </source>
</evidence>
<evidence type="ECO:0000313" key="2">
    <source>
        <dbReference type="EMBL" id="GIM47695.1"/>
    </source>
</evidence>
<keyword evidence="1" id="KW-0812">Transmembrane</keyword>
<gene>
    <name evidence="2" type="ORF">DNHGIG_32440</name>
</gene>
<proteinExistence type="predicted"/>
<dbReference type="AlphaFoldDB" id="A0AAV4LIP3"/>
<sequence>MQVNAELADLIYRLTAHGLSPTTAKSVSFYMVLVNAKIASLAHAFQDLFTVLSVTDFIMLLSSIGMTLSGKDRRLVQKEAPSASHIIRELPHKVS</sequence>
<keyword evidence="3" id="KW-1185">Reference proteome</keyword>
<dbReference type="EMBL" id="BOQE01000001">
    <property type="protein sequence ID" value="GIM47695.1"/>
    <property type="molecule type" value="Genomic_DNA"/>
</dbReference>
<keyword evidence="1" id="KW-1133">Transmembrane helix</keyword>
<accession>A0AAV4LIP3</accession>
<protein>
    <submittedName>
        <fullName evidence="2">Uncharacterized protein</fullName>
    </submittedName>
</protein>
<comment type="caution">
    <text evidence="2">The sequence shown here is derived from an EMBL/GenBank/DDBJ whole genome shotgun (WGS) entry which is preliminary data.</text>
</comment>
<keyword evidence="1" id="KW-0472">Membrane</keyword>
<dbReference type="RefSeq" id="WP_282200649.1">
    <property type="nucleotide sequence ID" value="NZ_BOQE01000001.1"/>
</dbReference>
<evidence type="ECO:0000313" key="3">
    <source>
        <dbReference type="Proteomes" id="UP001057291"/>
    </source>
</evidence>
<name>A0AAV4LIP3_9BACL</name>
<reference evidence="2" key="1">
    <citation type="journal article" date="2023" name="Int. J. Syst. Evol. Microbiol.">
        <title>Collibacillus ludicampi gen. nov., sp. nov., a new soil bacterium of the family Alicyclobacillaceae.</title>
        <authorList>
            <person name="Jojima T."/>
            <person name="Ioku Y."/>
            <person name="Fukuta Y."/>
            <person name="Shirasaka N."/>
            <person name="Matsumura Y."/>
            <person name="Mori M."/>
        </authorList>
    </citation>
    <scope>NUCLEOTIDE SEQUENCE</scope>
    <source>
        <strain evidence="2">TP075</strain>
    </source>
</reference>
<feature type="transmembrane region" description="Helical" evidence="1">
    <location>
        <begin position="48"/>
        <end position="68"/>
    </location>
</feature>
<dbReference type="Proteomes" id="UP001057291">
    <property type="component" value="Unassembled WGS sequence"/>
</dbReference>